<reference evidence="1 2" key="1">
    <citation type="submission" date="2024-09" db="EMBL/GenBank/DDBJ databases">
        <authorList>
            <person name="Sun Q."/>
            <person name="Mori K."/>
        </authorList>
    </citation>
    <scope>NUCLEOTIDE SEQUENCE [LARGE SCALE GENOMIC DNA]</scope>
    <source>
        <strain evidence="1 2">TBRC 0563</strain>
    </source>
</reference>
<accession>A0ABV5YIV7</accession>
<evidence type="ECO:0000313" key="1">
    <source>
        <dbReference type="EMBL" id="MFB9834958.1"/>
    </source>
</evidence>
<protein>
    <submittedName>
        <fullName evidence="1">Uncharacterized protein</fullName>
    </submittedName>
</protein>
<comment type="caution">
    <text evidence="1">The sequence shown here is derived from an EMBL/GenBank/DDBJ whole genome shotgun (WGS) entry which is preliminary data.</text>
</comment>
<dbReference type="Proteomes" id="UP001589627">
    <property type="component" value="Unassembled WGS sequence"/>
</dbReference>
<proteinExistence type="predicted"/>
<gene>
    <name evidence="1" type="ORF">ACFFNX_22495</name>
</gene>
<evidence type="ECO:0000313" key="2">
    <source>
        <dbReference type="Proteomes" id="UP001589627"/>
    </source>
</evidence>
<dbReference type="RefSeq" id="WP_378205532.1">
    <property type="nucleotide sequence ID" value="NZ_JBHLZP010000169.1"/>
</dbReference>
<dbReference type="EMBL" id="JBHLZP010000169">
    <property type="protein sequence ID" value="MFB9834958.1"/>
    <property type="molecule type" value="Genomic_DNA"/>
</dbReference>
<name>A0ABV5YIV7_9ACTN</name>
<organism evidence="1 2">
    <name type="scientific">Actinoallomurus acaciae</name>
    <dbReference type="NCBI Taxonomy" id="502577"/>
    <lineage>
        <taxon>Bacteria</taxon>
        <taxon>Bacillati</taxon>
        <taxon>Actinomycetota</taxon>
        <taxon>Actinomycetes</taxon>
        <taxon>Streptosporangiales</taxon>
        <taxon>Thermomonosporaceae</taxon>
        <taxon>Actinoallomurus</taxon>
    </lineage>
</organism>
<sequence length="147" mass="16430">MTMPVTTDQVATLRAYLAGDFDGHKRLFGQLDRAAAQTGYTALLTAAFFEAVDRRFAQSGTTAAVVEFVADVRARHLKEADELEPRVAERLILAILTDEDIDDLDTQTKIQTQIILLYALIADERLDDAGLDEFLVEARKLADEWTR</sequence>
<keyword evidence="2" id="KW-1185">Reference proteome</keyword>